<comment type="caution">
    <text evidence="2">The sequence shown here is derived from an EMBL/GenBank/DDBJ whole genome shotgun (WGS) entry which is preliminary data.</text>
</comment>
<protein>
    <submittedName>
        <fullName evidence="2">Uncharacterized protein</fullName>
    </submittedName>
</protein>
<feature type="compositionally biased region" description="Acidic residues" evidence="1">
    <location>
        <begin position="275"/>
        <end position="288"/>
    </location>
</feature>
<sequence length="288" mass="32134">MGKNIPIRRHEAGGQREKKDDQHPLRDGQADVLVTVVGTHGSERAYAEVAQIISSNIEELDEGMKVFVQDTVAERMVRDRKGQWGPGSQMVVRVSRNTSEKFSQKWPLWGFFWDMYHTDNVRVVPRDPDDVVEEQNASSIESLEKEILDLVERKEALNVNDTCLEQKTLEAVCALELLLSEEDMGKIDEREWAAKIALTSLKKSIAILERPGEFQSGVKDRCGSLVERLRASIKKMPPPTRKNGNGSSPSGEEGHLTVTIADIVGNLELNPAQDNPDDVVEEPEAIPA</sequence>
<organism evidence="2 3">
    <name type="scientific">Candidatus Berkelbacteria bacterium CG_4_10_14_0_2_um_filter_35_9_33_12</name>
    <dbReference type="NCBI Taxonomy" id="1974499"/>
    <lineage>
        <taxon>Bacteria</taxon>
        <taxon>Candidatus Berkelbacteria</taxon>
    </lineage>
</organism>
<evidence type="ECO:0000313" key="2">
    <source>
        <dbReference type="EMBL" id="PJA20404.1"/>
    </source>
</evidence>
<dbReference type="Proteomes" id="UP000230137">
    <property type="component" value="Unassembled WGS sequence"/>
</dbReference>
<reference evidence="3" key="1">
    <citation type="submission" date="2017-09" db="EMBL/GenBank/DDBJ databases">
        <title>Depth-based differentiation of microbial function through sediment-hosted aquifers and enrichment of novel symbionts in the deep terrestrial subsurface.</title>
        <authorList>
            <person name="Probst A.J."/>
            <person name="Ladd B."/>
            <person name="Jarett J.K."/>
            <person name="Geller-Mcgrath D.E."/>
            <person name="Sieber C.M.K."/>
            <person name="Emerson J.B."/>
            <person name="Anantharaman K."/>
            <person name="Thomas B.C."/>
            <person name="Malmstrom R."/>
            <person name="Stieglmeier M."/>
            <person name="Klingl A."/>
            <person name="Woyke T."/>
            <person name="Ryan C.M."/>
            <person name="Banfield J.F."/>
        </authorList>
    </citation>
    <scope>NUCLEOTIDE SEQUENCE [LARGE SCALE GENOMIC DNA]</scope>
</reference>
<name>A0A2M7W444_9BACT</name>
<evidence type="ECO:0000313" key="3">
    <source>
        <dbReference type="Proteomes" id="UP000230137"/>
    </source>
</evidence>
<feature type="region of interest" description="Disordered" evidence="1">
    <location>
        <begin position="232"/>
        <end position="288"/>
    </location>
</feature>
<dbReference type="EMBL" id="PFQF01000028">
    <property type="protein sequence ID" value="PJA20404.1"/>
    <property type="molecule type" value="Genomic_DNA"/>
</dbReference>
<accession>A0A2M7W444</accession>
<proteinExistence type="predicted"/>
<evidence type="ECO:0000256" key="1">
    <source>
        <dbReference type="SAM" id="MobiDB-lite"/>
    </source>
</evidence>
<feature type="region of interest" description="Disordered" evidence="1">
    <location>
        <begin position="1"/>
        <end position="29"/>
    </location>
</feature>
<dbReference type="AlphaFoldDB" id="A0A2M7W444"/>
<feature type="compositionally biased region" description="Basic and acidic residues" evidence="1">
    <location>
        <begin position="8"/>
        <end position="29"/>
    </location>
</feature>
<gene>
    <name evidence="2" type="ORF">COX60_01715</name>
</gene>